<evidence type="ECO:0000313" key="5">
    <source>
        <dbReference type="EMBL" id="PXV90236.1"/>
    </source>
</evidence>
<dbReference type="InterPro" id="IPR010998">
    <property type="entry name" value="Integrase_recombinase_N"/>
</dbReference>
<evidence type="ECO:0000259" key="4">
    <source>
        <dbReference type="PROSITE" id="PS51900"/>
    </source>
</evidence>
<reference evidence="5 6" key="1">
    <citation type="submission" date="2018-05" db="EMBL/GenBank/DDBJ databases">
        <title>Genomic Encyclopedia of Type Strains, Phase IV (KMG-IV): sequencing the most valuable type-strain genomes for metagenomic binning, comparative biology and taxonomic classification.</title>
        <authorList>
            <person name="Goeker M."/>
        </authorList>
    </citation>
    <scope>NUCLEOTIDE SEQUENCE [LARGE SCALE GENOMIC DNA]</scope>
    <source>
        <strain evidence="5 6">DSM 28816</strain>
    </source>
</reference>
<protein>
    <submittedName>
        <fullName evidence="5">Integrase-like protein</fullName>
    </submittedName>
</protein>
<dbReference type="InterPro" id="IPR011010">
    <property type="entry name" value="DNA_brk_join_enz"/>
</dbReference>
<comment type="similarity">
    <text evidence="1">Belongs to the 'phage' integrase family.</text>
</comment>
<dbReference type="Gene3D" id="1.10.150.130">
    <property type="match status" value="1"/>
</dbReference>
<dbReference type="InterPro" id="IPR044068">
    <property type="entry name" value="CB"/>
</dbReference>
<dbReference type="RefSeq" id="WP_242993500.1">
    <property type="nucleotide sequence ID" value="NZ_QICS01000005.1"/>
</dbReference>
<accession>A0A318EW66</accession>
<proteinExistence type="inferred from homology"/>
<dbReference type="Proteomes" id="UP000247523">
    <property type="component" value="Unassembled WGS sequence"/>
</dbReference>
<dbReference type="PROSITE" id="PS51900">
    <property type="entry name" value="CB"/>
    <property type="match status" value="1"/>
</dbReference>
<evidence type="ECO:0000256" key="3">
    <source>
        <dbReference type="PROSITE-ProRule" id="PRU01248"/>
    </source>
</evidence>
<dbReference type="InterPro" id="IPR004107">
    <property type="entry name" value="Integrase_SAM-like_N"/>
</dbReference>
<dbReference type="SUPFAM" id="SSF56349">
    <property type="entry name" value="DNA breaking-rejoining enzymes"/>
    <property type="match status" value="1"/>
</dbReference>
<sequence>MINGKKSDELSLRELEKQIDRDIDDGIRTMESNKITLNDMFESYMETKRNLKMSTRSNYIYMWEKYIKDSTIGNRPLAKIRKSDVIRFYTSLLDAGFKTNSLETIHTIMHPTLSMAVDDDIIRKNPSDGVLQALDKTESKPDFVFTNRFDKPHNPMCINRAIKRIYTAFNEQEKQQAKEEHRTPALLHHFIAHIGIHFVLLLRE</sequence>
<name>A0A318EW66_9FIRM</name>
<comment type="caution">
    <text evidence="5">The sequence shown here is derived from an EMBL/GenBank/DDBJ whole genome shotgun (WGS) entry which is preliminary data.</text>
</comment>
<keyword evidence="2 3" id="KW-0238">DNA-binding</keyword>
<dbReference type="Pfam" id="PF14659">
    <property type="entry name" value="Phage_int_SAM_3"/>
    <property type="match status" value="1"/>
</dbReference>
<dbReference type="AlphaFoldDB" id="A0A318EW66"/>
<organism evidence="5 6">
    <name type="scientific">Lachnotalea glycerini</name>
    <dbReference type="NCBI Taxonomy" id="1763509"/>
    <lineage>
        <taxon>Bacteria</taxon>
        <taxon>Bacillati</taxon>
        <taxon>Bacillota</taxon>
        <taxon>Clostridia</taxon>
        <taxon>Lachnospirales</taxon>
        <taxon>Lachnospiraceae</taxon>
        <taxon>Lachnotalea</taxon>
    </lineage>
</organism>
<dbReference type="EMBL" id="QICS01000005">
    <property type="protein sequence ID" value="PXV90236.1"/>
    <property type="molecule type" value="Genomic_DNA"/>
</dbReference>
<evidence type="ECO:0000256" key="2">
    <source>
        <dbReference type="ARBA" id="ARBA00023125"/>
    </source>
</evidence>
<gene>
    <name evidence="5" type="ORF">C8E03_105144</name>
</gene>
<evidence type="ECO:0000313" key="6">
    <source>
        <dbReference type="Proteomes" id="UP000247523"/>
    </source>
</evidence>
<dbReference type="GO" id="GO:0003677">
    <property type="term" value="F:DNA binding"/>
    <property type="evidence" value="ECO:0007669"/>
    <property type="project" value="UniProtKB-UniRule"/>
</dbReference>
<evidence type="ECO:0000256" key="1">
    <source>
        <dbReference type="ARBA" id="ARBA00008857"/>
    </source>
</evidence>
<dbReference type="GO" id="GO:0015074">
    <property type="term" value="P:DNA integration"/>
    <property type="evidence" value="ECO:0007669"/>
    <property type="project" value="InterPro"/>
</dbReference>
<feature type="domain" description="Core-binding (CB)" evidence="4">
    <location>
        <begin position="35"/>
        <end position="117"/>
    </location>
</feature>